<keyword evidence="1" id="KW-0732">Signal</keyword>
<accession>A0A1I4CZC7</accession>
<evidence type="ECO:0000313" key="2">
    <source>
        <dbReference type="EMBL" id="SFK85296.1"/>
    </source>
</evidence>
<dbReference type="AlphaFoldDB" id="A0A1I4CZC7"/>
<organism evidence="2 3">
    <name type="scientific">Amycolatopsis sacchari</name>
    <dbReference type="NCBI Taxonomy" id="115433"/>
    <lineage>
        <taxon>Bacteria</taxon>
        <taxon>Bacillati</taxon>
        <taxon>Actinomycetota</taxon>
        <taxon>Actinomycetes</taxon>
        <taxon>Pseudonocardiales</taxon>
        <taxon>Pseudonocardiaceae</taxon>
        <taxon>Amycolatopsis</taxon>
    </lineage>
</organism>
<keyword evidence="3" id="KW-1185">Reference proteome</keyword>
<dbReference type="EMBL" id="FORP01000038">
    <property type="protein sequence ID" value="SFK85296.1"/>
    <property type="molecule type" value="Genomic_DNA"/>
</dbReference>
<feature type="signal peptide" evidence="1">
    <location>
        <begin position="1"/>
        <end position="27"/>
    </location>
</feature>
<protein>
    <submittedName>
        <fullName evidence="2">Uncharacterized protein</fullName>
    </submittedName>
</protein>
<proteinExistence type="predicted"/>
<reference evidence="2 3" key="1">
    <citation type="submission" date="2016-10" db="EMBL/GenBank/DDBJ databases">
        <authorList>
            <person name="de Groot N.N."/>
        </authorList>
    </citation>
    <scope>NUCLEOTIDE SEQUENCE [LARGE SCALE GENOMIC DNA]</scope>
    <source>
        <strain evidence="2 3">DSM 44468</strain>
    </source>
</reference>
<dbReference type="Proteomes" id="UP000199025">
    <property type="component" value="Unassembled WGS sequence"/>
</dbReference>
<evidence type="ECO:0000256" key="1">
    <source>
        <dbReference type="SAM" id="SignalP"/>
    </source>
</evidence>
<sequence>MERMKRGLRRCALAALGVTVLAIPSAAAFTAAPAQPPVAAPPPVVPGCEQGCETVFTAGLPGGRRLEGLRFRGGSVLAYWEGAKLLDSKQVLGSDGHPYETVTAGLCGAGRCSVAFEYGVHSAAVASVRLDAEITVDTAVEGIVADVRDLNGDGRPDASVRQSTYEPSFALAPLYWETYVQQDDRLVPTGCTTPVQAFEAAPAAPATGPCPTNV</sequence>
<feature type="chain" id="PRO_5011727802" evidence="1">
    <location>
        <begin position="28"/>
        <end position="214"/>
    </location>
</feature>
<name>A0A1I4CZC7_9PSEU</name>
<evidence type="ECO:0000313" key="3">
    <source>
        <dbReference type="Proteomes" id="UP000199025"/>
    </source>
</evidence>
<gene>
    <name evidence="2" type="ORF">SAMN05421835_13821</name>
</gene>
<dbReference type="STRING" id="115433.SAMN05421835_13821"/>